<dbReference type="PANTHER" id="PTHR43503:SF4">
    <property type="entry name" value="PEROXIREDOXIN-6"/>
    <property type="match status" value="1"/>
</dbReference>
<evidence type="ECO:0000256" key="1">
    <source>
        <dbReference type="ARBA" id="ARBA00022559"/>
    </source>
</evidence>
<dbReference type="InterPro" id="IPR036249">
    <property type="entry name" value="Thioredoxin-like_sf"/>
</dbReference>
<dbReference type="InterPro" id="IPR045020">
    <property type="entry name" value="PRX_1cys"/>
</dbReference>
<comment type="similarity">
    <text evidence="5">Belongs to the peroxiredoxin family. Prx6 subfamily.</text>
</comment>
<dbReference type="Gene3D" id="3.40.30.10">
    <property type="entry name" value="Glutaredoxin"/>
    <property type="match status" value="1"/>
</dbReference>
<dbReference type="GO" id="GO:0051920">
    <property type="term" value="F:peroxiredoxin activity"/>
    <property type="evidence" value="ECO:0007669"/>
    <property type="project" value="InterPro"/>
</dbReference>
<dbReference type="PIRSF" id="PIRSF000239">
    <property type="entry name" value="AHPC"/>
    <property type="match status" value="1"/>
</dbReference>
<keyword evidence="10" id="KW-1185">Reference proteome</keyword>
<evidence type="ECO:0000256" key="6">
    <source>
        <dbReference type="PIRNR" id="PIRNR000239"/>
    </source>
</evidence>
<feature type="active site" description="Cysteine sulfenic acid (-SOH) intermediate; for peroxidase activity" evidence="7">
    <location>
        <position position="45"/>
    </location>
</feature>
<dbReference type="GeneID" id="77726187"/>
<gene>
    <name evidence="9" type="ORF">MKK02DRAFT_25107</name>
</gene>
<dbReference type="GO" id="GO:0045454">
    <property type="term" value="P:cell redox homeostasis"/>
    <property type="evidence" value="ECO:0007669"/>
    <property type="project" value="TreeGrafter"/>
</dbReference>
<keyword evidence="1 6" id="KW-0575">Peroxidase</keyword>
<dbReference type="PROSITE" id="PS51352">
    <property type="entry name" value="THIOREDOXIN_2"/>
    <property type="match status" value="1"/>
</dbReference>
<evidence type="ECO:0000313" key="10">
    <source>
        <dbReference type="Proteomes" id="UP001164286"/>
    </source>
</evidence>
<dbReference type="SUPFAM" id="SSF52833">
    <property type="entry name" value="Thioredoxin-like"/>
    <property type="match status" value="1"/>
</dbReference>
<dbReference type="FunFam" id="3.40.30.10:FF:000011">
    <property type="entry name" value="Peroxiredoxin PRX1"/>
    <property type="match status" value="1"/>
</dbReference>
<feature type="domain" description="Thioredoxin" evidence="8">
    <location>
        <begin position="3"/>
        <end position="168"/>
    </location>
</feature>
<evidence type="ECO:0000256" key="4">
    <source>
        <dbReference type="ARBA" id="ARBA00023284"/>
    </source>
</evidence>
<name>A0AA38H7B6_9TREE</name>
<keyword evidence="2 6" id="KW-0049">Antioxidant</keyword>
<proteinExistence type="inferred from homology"/>
<dbReference type="PANTHER" id="PTHR43503">
    <property type="entry name" value="MCG48959-RELATED"/>
    <property type="match status" value="1"/>
</dbReference>
<dbReference type="RefSeq" id="XP_052945539.1">
    <property type="nucleotide sequence ID" value="XM_053086986.1"/>
</dbReference>
<dbReference type="EMBL" id="JAKWFO010000005">
    <property type="protein sequence ID" value="KAI9635762.1"/>
    <property type="molecule type" value="Genomic_DNA"/>
</dbReference>
<evidence type="ECO:0000313" key="9">
    <source>
        <dbReference type="EMBL" id="KAI9635762.1"/>
    </source>
</evidence>
<dbReference type="AlphaFoldDB" id="A0AA38H7B6"/>
<dbReference type="InterPro" id="IPR013766">
    <property type="entry name" value="Thioredoxin_domain"/>
</dbReference>
<reference evidence="9" key="1">
    <citation type="journal article" date="2022" name="G3 (Bethesda)">
        <title>High quality genome of the basidiomycete yeast Dioszegia hungarica PDD-24b-2 isolated from cloud water.</title>
        <authorList>
            <person name="Jarrige D."/>
            <person name="Haridas S."/>
            <person name="Bleykasten-Grosshans C."/>
            <person name="Joly M."/>
            <person name="Nadalig T."/>
            <person name="Sancelme M."/>
            <person name="Vuilleumier S."/>
            <person name="Grigoriev I.V."/>
            <person name="Amato P."/>
            <person name="Bringel F."/>
        </authorList>
    </citation>
    <scope>NUCLEOTIDE SEQUENCE</scope>
    <source>
        <strain evidence="9">PDD-24b-2</strain>
    </source>
</reference>
<evidence type="ECO:0000256" key="2">
    <source>
        <dbReference type="ARBA" id="ARBA00022862"/>
    </source>
</evidence>
<comment type="function">
    <text evidence="6">Thiol-specific peroxidase that catalyzes the reduction of hydrogen peroxide and organic hydroperoxides to water and alcohols, respectively.</text>
</comment>
<evidence type="ECO:0000259" key="8">
    <source>
        <dbReference type="PROSITE" id="PS51352"/>
    </source>
</evidence>
<dbReference type="GO" id="GO:0005829">
    <property type="term" value="C:cytosol"/>
    <property type="evidence" value="ECO:0007669"/>
    <property type="project" value="TreeGrafter"/>
</dbReference>
<dbReference type="Proteomes" id="UP001164286">
    <property type="component" value="Unassembled WGS sequence"/>
</dbReference>
<dbReference type="FunFam" id="3.30.1020.10:FF:000004">
    <property type="entry name" value="Thiol-specific antioxidant protein 3"/>
    <property type="match status" value="1"/>
</dbReference>
<evidence type="ECO:0000256" key="7">
    <source>
        <dbReference type="PIRSR" id="PIRSR000239-1"/>
    </source>
</evidence>
<dbReference type="InterPro" id="IPR024706">
    <property type="entry name" value="Peroxiredoxin_AhpC-typ"/>
</dbReference>
<dbReference type="InterPro" id="IPR000866">
    <property type="entry name" value="AhpC/TSA"/>
</dbReference>
<dbReference type="Pfam" id="PF00578">
    <property type="entry name" value="AhpC-TSA"/>
    <property type="match status" value="1"/>
</dbReference>
<keyword evidence="4 6" id="KW-0676">Redox-active center</keyword>
<evidence type="ECO:0000256" key="3">
    <source>
        <dbReference type="ARBA" id="ARBA00023002"/>
    </source>
</evidence>
<comment type="caution">
    <text evidence="9">The sequence shown here is derived from an EMBL/GenBank/DDBJ whole genome shotgun (WGS) entry which is preliminary data.</text>
</comment>
<dbReference type="Gene3D" id="3.30.1020.10">
    <property type="entry name" value="Antioxidant, Horf6, Chain A, domain2"/>
    <property type="match status" value="1"/>
</dbReference>
<organism evidence="9 10">
    <name type="scientific">Dioszegia hungarica</name>
    <dbReference type="NCBI Taxonomy" id="4972"/>
    <lineage>
        <taxon>Eukaryota</taxon>
        <taxon>Fungi</taxon>
        <taxon>Dikarya</taxon>
        <taxon>Basidiomycota</taxon>
        <taxon>Agaricomycotina</taxon>
        <taxon>Tremellomycetes</taxon>
        <taxon>Tremellales</taxon>
        <taxon>Bulleribasidiaceae</taxon>
        <taxon>Dioszegia</taxon>
    </lineage>
</organism>
<sequence length="230" mass="25529">MALRLGDTAPDFTAETTIGKMKFHEYIQGSWTILFSHPDDFTPVCTTELSAVALSYADFQSRGVKLIGLSANNVESHGKWIQDINKLAPDAPELDFPIIGDEDRNVSTLYGMLDNQDKSNVDKKGLPFTVRTVFIIDPEKKIRLTLAYPASTGRNFPEILRVIDSLQLGDKYKLICTITTPANWNKGDDVIVHPSVQGEKVKELFGDDVKTVYPYLRFTADPSTKGKASA</sequence>
<keyword evidence="3 6" id="KW-0560">Oxidoreductase</keyword>
<dbReference type="InterPro" id="IPR019479">
    <property type="entry name" value="Peroxiredoxin_C"/>
</dbReference>
<dbReference type="CDD" id="cd03016">
    <property type="entry name" value="PRX_1cys"/>
    <property type="match status" value="1"/>
</dbReference>
<accession>A0AA38H7B6</accession>
<dbReference type="GO" id="GO:0005739">
    <property type="term" value="C:mitochondrion"/>
    <property type="evidence" value="ECO:0007669"/>
    <property type="project" value="TreeGrafter"/>
</dbReference>
<evidence type="ECO:0000256" key="5">
    <source>
        <dbReference type="ARBA" id="ARBA00025719"/>
    </source>
</evidence>
<dbReference type="Pfam" id="PF10417">
    <property type="entry name" value="1-cysPrx_C"/>
    <property type="match status" value="1"/>
</dbReference>
<protein>
    <submittedName>
        <fullName evidence="9">Thioredoxin peroxidase</fullName>
    </submittedName>
</protein>